<proteinExistence type="inferred from homology"/>
<evidence type="ECO:0000313" key="11">
    <source>
        <dbReference type="EMBL" id="UZP73626.1"/>
    </source>
</evidence>
<keyword evidence="5" id="KW-0645">Protease</keyword>
<comment type="cofactor">
    <cofactor evidence="2">
        <name>Mn(2+)</name>
        <dbReference type="ChEBI" id="CHEBI:29035"/>
    </cofactor>
</comment>
<keyword evidence="9" id="KW-0464">Manganese</keyword>
<keyword evidence="8" id="KW-0482">Metalloprotease</keyword>
<gene>
    <name evidence="11" type="ORF">E0F26_02250</name>
</gene>
<dbReference type="CDD" id="cd01087">
    <property type="entry name" value="Prolidase"/>
    <property type="match status" value="1"/>
</dbReference>
<dbReference type="PANTHER" id="PTHR43226:SF4">
    <property type="entry name" value="XAA-PRO AMINOPEPTIDASE 3"/>
    <property type="match status" value="1"/>
</dbReference>
<evidence type="ECO:0000256" key="8">
    <source>
        <dbReference type="ARBA" id="ARBA00023049"/>
    </source>
</evidence>
<evidence type="ECO:0000256" key="3">
    <source>
        <dbReference type="ARBA" id="ARBA00008766"/>
    </source>
</evidence>
<dbReference type="Proteomes" id="UP001317963">
    <property type="component" value="Chromosome"/>
</dbReference>
<keyword evidence="7 11" id="KW-0378">Hydrolase</keyword>
<reference evidence="11 12" key="1">
    <citation type="submission" date="2019-02" db="EMBL/GenBank/DDBJ databases">
        <title>Halieaceae_genomes.</title>
        <authorList>
            <person name="Li S.-H."/>
        </authorList>
    </citation>
    <scope>NUCLEOTIDE SEQUENCE [LARGE SCALE GENOMIC DNA]</scope>
    <source>
        <strain evidence="11 12">JH123</strain>
    </source>
</reference>
<evidence type="ECO:0000256" key="5">
    <source>
        <dbReference type="ARBA" id="ARBA00022670"/>
    </source>
</evidence>
<evidence type="ECO:0000256" key="9">
    <source>
        <dbReference type="ARBA" id="ARBA00023211"/>
    </source>
</evidence>
<dbReference type="Pfam" id="PF00557">
    <property type="entry name" value="Peptidase_M24"/>
    <property type="match status" value="1"/>
</dbReference>
<evidence type="ECO:0000313" key="12">
    <source>
        <dbReference type="Proteomes" id="UP001317963"/>
    </source>
</evidence>
<evidence type="ECO:0000256" key="6">
    <source>
        <dbReference type="ARBA" id="ARBA00022723"/>
    </source>
</evidence>
<keyword evidence="11" id="KW-0031">Aminopeptidase</keyword>
<dbReference type="InterPro" id="IPR007865">
    <property type="entry name" value="Aminopep_P_N"/>
</dbReference>
<protein>
    <recommendedName>
        <fullName evidence="4">Xaa-Pro aminopeptidase</fullName>
        <ecNumber evidence="4">3.4.11.9</ecNumber>
    </recommendedName>
</protein>
<evidence type="ECO:0000256" key="2">
    <source>
        <dbReference type="ARBA" id="ARBA00001936"/>
    </source>
</evidence>
<comment type="similarity">
    <text evidence="3">Belongs to the peptidase M24B family.</text>
</comment>
<dbReference type="InterPro" id="IPR029149">
    <property type="entry name" value="Creatin/AminoP/Spt16_N"/>
</dbReference>
<dbReference type="Gene3D" id="3.40.350.10">
    <property type="entry name" value="Creatinase/prolidase N-terminal domain"/>
    <property type="match status" value="1"/>
</dbReference>
<keyword evidence="12" id="KW-1185">Reference proteome</keyword>
<dbReference type="Gene3D" id="3.90.230.10">
    <property type="entry name" value="Creatinase/methionine aminopeptidase superfamily"/>
    <property type="match status" value="1"/>
</dbReference>
<dbReference type="RefSeq" id="WP_279242422.1">
    <property type="nucleotide sequence ID" value="NZ_CP036501.1"/>
</dbReference>
<dbReference type="GO" id="GO:0004177">
    <property type="term" value="F:aminopeptidase activity"/>
    <property type="evidence" value="ECO:0007669"/>
    <property type="project" value="UniProtKB-KW"/>
</dbReference>
<dbReference type="Pfam" id="PF05195">
    <property type="entry name" value="AMP_N"/>
    <property type="match status" value="1"/>
</dbReference>
<evidence type="ECO:0000256" key="7">
    <source>
        <dbReference type="ARBA" id="ARBA00022801"/>
    </source>
</evidence>
<dbReference type="InterPro" id="IPR052433">
    <property type="entry name" value="X-Pro_dipept-like"/>
</dbReference>
<dbReference type="SMART" id="SM01011">
    <property type="entry name" value="AMP_N"/>
    <property type="match status" value="1"/>
</dbReference>
<feature type="domain" description="Aminopeptidase P N-terminal" evidence="10">
    <location>
        <begin position="3"/>
        <end position="137"/>
    </location>
</feature>
<dbReference type="InterPro" id="IPR001714">
    <property type="entry name" value="Pept_M24_MAP"/>
</dbReference>
<dbReference type="SUPFAM" id="SSF53092">
    <property type="entry name" value="Creatinase/prolidase N-terminal domain"/>
    <property type="match status" value="1"/>
</dbReference>
<dbReference type="InterPro" id="IPR000994">
    <property type="entry name" value="Pept_M24"/>
</dbReference>
<dbReference type="EC" id="3.4.11.9" evidence="4"/>
<dbReference type="EMBL" id="CP036501">
    <property type="protein sequence ID" value="UZP73626.1"/>
    <property type="molecule type" value="Genomic_DNA"/>
</dbReference>
<dbReference type="NCBIfam" id="NF008131">
    <property type="entry name" value="PRK10879.1"/>
    <property type="match status" value="1"/>
</dbReference>
<name>A0ABY6Q440_9GAMM</name>
<keyword evidence="6" id="KW-0479">Metal-binding</keyword>
<comment type="catalytic activity">
    <reaction evidence="1">
        <text>Release of any N-terminal amino acid, including proline, that is linked to proline, even from a dipeptide or tripeptide.</text>
        <dbReference type="EC" id="3.4.11.9"/>
    </reaction>
</comment>
<dbReference type="InterPro" id="IPR036005">
    <property type="entry name" value="Creatinase/aminopeptidase-like"/>
</dbReference>
<accession>A0ABY6Q440</accession>
<dbReference type="PRINTS" id="PR00599">
    <property type="entry name" value="MAPEPTIDASE"/>
</dbReference>
<dbReference type="SUPFAM" id="SSF55920">
    <property type="entry name" value="Creatinase/aminopeptidase"/>
    <property type="match status" value="1"/>
</dbReference>
<evidence type="ECO:0000256" key="1">
    <source>
        <dbReference type="ARBA" id="ARBA00001424"/>
    </source>
</evidence>
<evidence type="ECO:0000256" key="4">
    <source>
        <dbReference type="ARBA" id="ARBA00012574"/>
    </source>
</evidence>
<organism evidence="11 12">
    <name type="scientific">Candidatus Paraluminiphilus aquimaris</name>
    <dbReference type="NCBI Taxonomy" id="2518994"/>
    <lineage>
        <taxon>Bacteria</taxon>
        <taxon>Pseudomonadati</taxon>
        <taxon>Pseudomonadota</taxon>
        <taxon>Gammaproteobacteria</taxon>
        <taxon>Cellvibrionales</taxon>
        <taxon>Halieaceae</taxon>
        <taxon>Candidatus Paraluminiphilus</taxon>
    </lineage>
</organism>
<sequence>MKISKSEFAARRKRLMSEMAPNSVAIIPAAREVTRSRDTEYPFRQNSDFFYLTGFQEPDGILVLIPGRRQGQVIMFCRDRDPERELWDGYRQGPEGVVKNLGMNDAFPISDVDDIVPGLIEGRSTIYFSMGHDDAFDRQVLGWVNSIRAKVRTGAKPPGDISDLSFLLHEHRLIKSDAEIRVMQRAADISSEAHSRAMRESTPGRYEYHLESAIQHTFAEHGARFPAYNSIVGSGKNACCLHYTENNCKMSAGDLVLIDAGCEYEGYAADITRTFPVGGRFTKEQRAIYDVVLKSQLAAIAATKPGKKWNHPHDVTVKVITEGLVELGLLSGDVDALIKDGAYTDFYMHRAGHWLGLDVHDVGEYRIDGKWRPLEPGMVLTIEPGIYVAADNMNVDEKWRGIGVRIEDDVVVTEKGCHVLTSGVPKDADEIEMLMAAA</sequence>
<dbReference type="PANTHER" id="PTHR43226">
    <property type="entry name" value="XAA-PRO AMINOPEPTIDASE 3"/>
    <property type="match status" value="1"/>
</dbReference>
<evidence type="ECO:0000259" key="10">
    <source>
        <dbReference type="SMART" id="SM01011"/>
    </source>
</evidence>